<reference evidence="2 3" key="1">
    <citation type="submission" date="2018-05" db="EMBL/GenBank/DDBJ databases">
        <title>Animal gut microbial communities from fecal samples from Wisconsin, USA.</title>
        <authorList>
            <person name="Neumann A."/>
        </authorList>
    </citation>
    <scope>NUCLEOTIDE SEQUENCE [LARGE SCALE GENOMIC DNA]</scope>
    <source>
        <strain evidence="2 3">UWS4</strain>
    </source>
</reference>
<dbReference type="SUPFAM" id="SSF53167">
    <property type="entry name" value="Purine and uridine phosphorylases"/>
    <property type="match status" value="1"/>
</dbReference>
<dbReference type="InterPro" id="IPR035994">
    <property type="entry name" value="Nucleoside_phosphorylase_sf"/>
</dbReference>
<dbReference type="InterPro" id="IPR000845">
    <property type="entry name" value="Nucleoside_phosphorylase_d"/>
</dbReference>
<keyword evidence="3" id="KW-1185">Reference proteome</keyword>
<sequence length="224" mass="24586">MACAKQAKKSKKTLIAIPSWMEWKVLFPHIPYKATVQNPHPLSANADASCVGIGLVDFASGLSRLIYTQKYNRIILAGVAGALPESGLSSGDIVRVDEECAGDIGYWNEDAFRPYFKRPHIDKATPSKLAPESIAKLPGVRGISVNTMTASKQALEFRARFFKAKVEAMEGATAFVIANAFGIQIFEVRTISNFTGDLDESKWNLKQSLKTLQQQILNPILEGK</sequence>
<dbReference type="PANTHER" id="PTHR46832:SF2">
    <property type="entry name" value="FUTALOSINE HYDROLASE"/>
    <property type="match status" value="1"/>
</dbReference>
<name>A0ABX5LKN8_9BACT</name>
<dbReference type="GO" id="GO:0016787">
    <property type="term" value="F:hydrolase activity"/>
    <property type="evidence" value="ECO:0007669"/>
    <property type="project" value="UniProtKB-KW"/>
</dbReference>
<dbReference type="Gene3D" id="3.40.50.1580">
    <property type="entry name" value="Nucleoside phosphorylase domain"/>
    <property type="match status" value="1"/>
</dbReference>
<keyword evidence="2" id="KW-0378">Hydrolase</keyword>
<evidence type="ECO:0000259" key="1">
    <source>
        <dbReference type="Pfam" id="PF01048"/>
    </source>
</evidence>
<dbReference type="RefSeq" id="WP_106198940.1">
    <property type="nucleotide sequence ID" value="NZ_JAXEIU010000011.1"/>
</dbReference>
<evidence type="ECO:0000313" key="3">
    <source>
        <dbReference type="Proteomes" id="UP000245523"/>
    </source>
</evidence>
<evidence type="ECO:0000313" key="2">
    <source>
        <dbReference type="EMBL" id="PWK99180.1"/>
    </source>
</evidence>
<accession>A0ABX5LKN8</accession>
<dbReference type="EMBL" id="QGHD01000013">
    <property type="protein sequence ID" value="PWK99180.1"/>
    <property type="molecule type" value="Genomic_DNA"/>
</dbReference>
<dbReference type="Proteomes" id="UP000245523">
    <property type="component" value="Unassembled WGS sequence"/>
</dbReference>
<feature type="domain" description="Nucleoside phosphorylase" evidence="1">
    <location>
        <begin position="52"/>
        <end position="214"/>
    </location>
</feature>
<protein>
    <submittedName>
        <fullName evidence="2">Futalosine hydrolase</fullName>
    </submittedName>
</protein>
<dbReference type="PANTHER" id="PTHR46832">
    <property type="entry name" value="5'-METHYLTHIOADENOSINE/S-ADENOSYLHOMOCYSTEINE NUCLEOSIDASE"/>
    <property type="match status" value="1"/>
</dbReference>
<dbReference type="Pfam" id="PF01048">
    <property type="entry name" value="PNP_UDP_1"/>
    <property type="match status" value="1"/>
</dbReference>
<organism evidence="2 3">
    <name type="scientific">Hallerella porci</name>
    <dbReference type="NCBI Taxonomy" id="1945871"/>
    <lineage>
        <taxon>Bacteria</taxon>
        <taxon>Pseudomonadati</taxon>
        <taxon>Fibrobacterota</taxon>
        <taxon>Fibrobacteria</taxon>
        <taxon>Fibrobacterales</taxon>
        <taxon>Fibrobacteraceae</taxon>
        <taxon>Hallerella</taxon>
    </lineage>
</organism>
<gene>
    <name evidence="2" type="ORF">B0H50_11327</name>
</gene>
<proteinExistence type="predicted"/>
<comment type="caution">
    <text evidence="2">The sequence shown here is derived from an EMBL/GenBank/DDBJ whole genome shotgun (WGS) entry which is preliminary data.</text>
</comment>